<dbReference type="EMBL" id="LODT01000022">
    <property type="protein sequence ID" value="KYQ94102.1"/>
    <property type="molecule type" value="Genomic_DNA"/>
</dbReference>
<dbReference type="AlphaFoldDB" id="A0A151ZJD1"/>
<gene>
    <name evidence="1" type="ORF">DLAC_04383</name>
</gene>
<dbReference type="InParanoid" id="A0A151ZJD1"/>
<evidence type="ECO:0000313" key="2">
    <source>
        <dbReference type="Proteomes" id="UP000076078"/>
    </source>
</evidence>
<name>A0A151ZJD1_TIELA</name>
<accession>A0A151ZJD1</accession>
<sequence length="589" mass="68942">MMVILPNVIIQHILEYLLNCGSIKIDYLIDFTKVYTLVSKQWNREIISKLRIDGYLYLSKQILKNGKIGQWKDLAKRYKIDYRIKLTEYSDLEESLKEKVYSIKSLTSFNDEAFSSSYSNLKSIYFDFDKDSEYKKLYEYLSDSESNISKRLRENIELNINHYGENGDEYDYPNNYNLHFSEILFNRNLFKEVFISNIYRLEYQRSTSDKNNLNTKLEEFTLYKADIDSDALYHLLEISPNLKVLDIDQVKLFPKNDFTGVLEKISNSKFQYIEYLYLNLYSPVHYNSIVTLLNNIRSKDNNLLINGDILYDSVDQVLKSEIDNKLITSFRFDIIDNRFSPGSDQLNNFSLFNVWKDKSQLKTINMHLSIDLSNHLDSMINLESITVIKDPRDPGRQEHENISKILLLNIPSYTSLEFNSSAYFKHKDKAISYTPIILSDILLKNTSLTSFSINSMNTQECISLITMQHPTITNLKLGTKPRSVEDWRDLVTTIRDNHTITHLQITGSYFNEDIQVYYNIFDSLIQILSVNRTLFSLKLPTEGELQSHHIQSFKEILKSNTVIKSITLPYSSDTEYLSLKNLFNKFAIN</sequence>
<dbReference type="Proteomes" id="UP000076078">
    <property type="component" value="Unassembled WGS sequence"/>
</dbReference>
<evidence type="ECO:0008006" key="3">
    <source>
        <dbReference type="Google" id="ProtNLM"/>
    </source>
</evidence>
<dbReference type="SUPFAM" id="SSF52047">
    <property type="entry name" value="RNI-like"/>
    <property type="match status" value="1"/>
</dbReference>
<protein>
    <recommendedName>
        <fullName evidence="3">F-box domain-containing protein</fullName>
    </recommendedName>
</protein>
<reference evidence="1 2" key="1">
    <citation type="submission" date="2015-12" db="EMBL/GenBank/DDBJ databases">
        <title>Dictyostelia acquired genes for synthesis and detection of signals that induce cell-type specialization by lateral gene transfer from prokaryotes.</title>
        <authorList>
            <person name="Gloeckner G."/>
            <person name="Schaap P."/>
        </authorList>
    </citation>
    <scope>NUCLEOTIDE SEQUENCE [LARGE SCALE GENOMIC DNA]</scope>
    <source>
        <strain evidence="1 2">TK</strain>
    </source>
</reference>
<comment type="caution">
    <text evidence="1">The sequence shown here is derived from an EMBL/GenBank/DDBJ whole genome shotgun (WGS) entry which is preliminary data.</text>
</comment>
<dbReference type="InterPro" id="IPR032675">
    <property type="entry name" value="LRR_dom_sf"/>
</dbReference>
<evidence type="ECO:0000313" key="1">
    <source>
        <dbReference type="EMBL" id="KYQ94102.1"/>
    </source>
</evidence>
<dbReference type="Gene3D" id="3.80.10.10">
    <property type="entry name" value="Ribonuclease Inhibitor"/>
    <property type="match status" value="1"/>
</dbReference>
<proteinExistence type="predicted"/>
<keyword evidence="2" id="KW-1185">Reference proteome</keyword>
<organism evidence="1 2">
    <name type="scientific">Tieghemostelium lacteum</name>
    <name type="common">Slime mold</name>
    <name type="synonym">Dictyostelium lacteum</name>
    <dbReference type="NCBI Taxonomy" id="361077"/>
    <lineage>
        <taxon>Eukaryota</taxon>
        <taxon>Amoebozoa</taxon>
        <taxon>Evosea</taxon>
        <taxon>Eumycetozoa</taxon>
        <taxon>Dictyostelia</taxon>
        <taxon>Dictyosteliales</taxon>
        <taxon>Raperosteliaceae</taxon>
        <taxon>Tieghemostelium</taxon>
    </lineage>
</organism>